<protein>
    <recommendedName>
        <fullName evidence="1">Ubiquinone biosynthesis accessory factor UbiK</fullName>
    </recommendedName>
</protein>
<sequence>MLSNEKDVSGCDGSKLSGSNKRSTCSSNYEQSMLLQTGCIHTNTMLNPEMIAKMAEKLQKSIPKSVLTFGEDVEKKIRQGLQFQLSRLDLISREEFDVQTQVLLRTRENLTLLEQRVQKLEAKLSEKKDI</sequence>
<dbReference type="Proteomes" id="UP000792865">
    <property type="component" value="Chromosome"/>
</dbReference>
<evidence type="ECO:0000313" key="4">
    <source>
        <dbReference type="Proteomes" id="UP000792865"/>
    </source>
</evidence>
<proteinExistence type="inferred from homology"/>
<dbReference type="EMBL" id="CP022932">
    <property type="protein sequence ID" value="ASV33191.1"/>
    <property type="molecule type" value="Genomic_DNA"/>
</dbReference>
<organism evidence="3 4">
    <name type="scientific">Candidatus Williamhamiltonella defendens</name>
    <dbReference type="NCBI Taxonomy" id="138072"/>
    <lineage>
        <taxon>Bacteria</taxon>
        <taxon>Pseudomonadati</taxon>
        <taxon>Pseudomonadota</taxon>
        <taxon>Gammaproteobacteria</taxon>
        <taxon>Enterobacterales</taxon>
        <taxon>Enterobacteriaceae</taxon>
        <taxon>aphid secondary symbionts</taxon>
        <taxon>Candidatus Williamhamiltonella</taxon>
    </lineage>
</organism>
<dbReference type="InterPro" id="IPR007475">
    <property type="entry name" value="UbiK"/>
</dbReference>
<dbReference type="HAMAP" id="MF_02216">
    <property type="entry name" value="UbiK"/>
    <property type="match status" value="1"/>
</dbReference>
<dbReference type="OMA" id="IMIDLNH"/>
<dbReference type="GO" id="GO:0005829">
    <property type="term" value="C:cytosol"/>
    <property type="evidence" value="ECO:0007669"/>
    <property type="project" value="TreeGrafter"/>
</dbReference>
<comment type="subcellular location">
    <subcellularLocation>
        <location evidence="1">Cytoplasm</location>
    </subcellularLocation>
</comment>
<dbReference type="Pfam" id="PF04380">
    <property type="entry name" value="BMFP"/>
    <property type="match status" value="1"/>
</dbReference>
<feature type="coiled-coil region" evidence="1">
    <location>
        <begin position="103"/>
        <end position="130"/>
    </location>
</feature>
<evidence type="ECO:0000313" key="3">
    <source>
        <dbReference type="EMBL" id="ASV33191.1"/>
    </source>
</evidence>
<comment type="similarity">
    <text evidence="1">Belongs to the UbiK family.</text>
</comment>
<evidence type="ECO:0000256" key="2">
    <source>
        <dbReference type="SAM" id="MobiDB-lite"/>
    </source>
</evidence>
<dbReference type="GO" id="GO:0006744">
    <property type="term" value="P:ubiquinone biosynthetic process"/>
    <property type="evidence" value="ECO:0007669"/>
    <property type="project" value="UniProtKB-UniRule"/>
</dbReference>
<accession>A0AAC9YF15</accession>
<gene>
    <name evidence="1" type="primary">ubiK</name>
    <name evidence="3" type="ORF">CJJ18_02810</name>
</gene>
<comment type="function">
    <text evidence="1">Required for efficient ubiquinone (coenzyme Q) biosynthesis. UbiK is probably an accessory factor of Ubi enzymes and facilitates ubiquinone biosynthesis by acting as an assembly factor, a targeting factor, or both.</text>
</comment>
<dbReference type="PANTHER" id="PTHR38040:SF1">
    <property type="entry name" value="UBIQUINONE BIOSYNTHESIS ACCESSORY FACTOR UBIK"/>
    <property type="match status" value="1"/>
</dbReference>
<reference evidence="3" key="1">
    <citation type="submission" date="2017-08" db="EMBL/GenBank/DDBJ databases">
        <title>Genome sequence of Candidatus Hamiltonella defensa from Acyrthosiphon pisum strain MI47.</title>
        <authorList>
            <person name="Patel V.A."/>
            <person name="Chevignon G."/>
            <person name="Russell J.A."/>
            <person name="Oliver K.M."/>
        </authorList>
    </citation>
    <scope>NUCLEOTIDE SEQUENCE</scope>
    <source>
        <strain evidence="3">MI47</strain>
    </source>
</reference>
<evidence type="ECO:0000256" key="1">
    <source>
        <dbReference type="HAMAP-Rule" id="MF_02216"/>
    </source>
</evidence>
<keyword evidence="1" id="KW-0831">Ubiquinone biosynthesis</keyword>
<dbReference type="PANTHER" id="PTHR38040">
    <property type="entry name" value="UBIQUINONE BIOSYNTHESIS ACCESSORY FACTOR UBIK"/>
    <property type="match status" value="1"/>
</dbReference>
<name>A0AAC9YF15_9ENTR</name>
<keyword evidence="1" id="KW-0963">Cytoplasm</keyword>
<dbReference type="NCBIfam" id="NF047835">
    <property type="entry name" value="UbiqAccUbiK"/>
    <property type="match status" value="1"/>
</dbReference>
<dbReference type="AlphaFoldDB" id="A0AAC9YF15"/>
<feature type="region of interest" description="Disordered" evidence="2">
    <location>
        <begin position="1"/>
        <end position="23"/>
    </location>
</feature>
<keyword evidence="1" id="KW-0175">Coiled coil</keyword>
<comment type="pathway">
    <text evidence="1">Cofactor biosynthesis; ubiquinone biosynthesis.</text>
</comment>